<protein>
    <submittedName>
        <fullName evidence="7">LysR family transcriptional regulator (Chromosome initiation inhibitor)</fullName>
    </submittedName>
</protein>
<reference evidence="7 8" key="1">
    <citation type="submission" date="2020-10" db="EMBL/GenBank/DDBJ databases">
        <title>Sequencing the genomes of 1000 actinobacteria strains.</title>
        <authorList>
            <person name="Klenk H.-P."/>
        </authorList>
    </citation>
    <scope>NUCLEOTIDE SEQUENCE [LARGE SCALE GENOMIC DNA]</scope>
    <source>
        <strain evidence="7 8">DSM 15666</strain>
    </source>
</reference>
<keyword evidence="4" id="KW-0010">Activator</keyword>
<sequence>MNTDHLRAFVVAVDEGTFEAAAALLQISGSAFSQRIKALEREVGHVLVTRTIPVMPTESGTELLRIARQTVTLEDEARRSLGFHRLPGQAAPTVTLSVAVNADSLASWFLRVLQEAATWDDVELHFYAEDQEHTHELLRNGTVAAAVTENPTPVSGCRATALGTMRYWPVASAELLDRHRGADGAVDWERVPLIEYGIRDSLQRGALRRLGISGTPTTHMVPSVEAYNAGVGFGLGWGMIPESMIPPGLVEGTHPDLVIVEAIGPQETTLHWQHWSSTISVMDRLTRAVRRAAARMR</sequence>
<dbReference type="RefSeq" id="WP_192596222.1">
    <property type="nucleotide sequence ID" value="NZ_BAAALJ010000013.1"/>
</dbReference>
<dbReference type="Gene3D" id="1.10.10.10">
    <property type="entry name" value="Winged helix-like DNA-binding domain superfamily/Winged helix DNA-binding domain"/>
    <property type="match status" value="1"/>
</dbReference>
<evidence type="ECO:0000259" key="6">
    <source>
        <dbReference type="PROSITE" id="PS50931"/>
    </source>
</evidence>
<dbReference type="NCBIfam" id="TIGR03298">
    <property type="entry name" value="argP"/>
    <property type="match status" value="1"/>
</dbReference>
<keyword evidence="5" id="KW-0804">Transcription</keyword>
<dbReference type="EMBL" id="JADBED010000001">
    <property type="protein sequence ID" value="MBE1525345.1"/>
    <property type="molecule type" value="Genomic_DNA"/>
</dbReference>
<dbReference type="SUPFAM" id="SSF53850">
    <property type="entry name" value="Periplasmic binding protein-like II"/>
    <property type="match status" value="1"/>
</dbReference>
<dbReference type="InterPro" id="IPR017685">
    <property type="entry name" value="ArgP"/>
</dbReference>
<keyword evidence="8" id="KW-1185">Reference proteome</keyword>
<dbReference type="InterPro" id="IPR000847">
    <property type="entry name" value="LysR_HTH_N"/>
</dbReference>
<dbReference type="SUPFAM" id="SSF46785">
    <property type="entry name" value="Winged helix' DNA-binding domain"/>
    <property type="match status" value="1"/>
</dbReference>
<dbReference type="NCBIfam" id="NF002964">
    <property type="entry name" value="PRK03635.1"/>
    <property type="match status" value="1"/>
</dbReference>
<comment type="caution">
    <text evidence="7">The sequence shown here is derived from an EMBL/GenBank/DDBJ whole genome shotgun (WGS) entry which is preliminary data.</text>
</comment>
<dbReference type="PANTHER" id="PTHR30579:SF2">
    <property type="entry name" value="HTH-TYPE TRANSCRIPTIONAL REGULATOR ARGP"/>
    <property type="match status" value="1"/>
</dbReference>
<evidence type="ECO:0000256" key="2">
    <source>
        <dbReference type="ARBA" id="ARBA00023015"/>
    </source>
</evidence>
<evidence type="ECO:0000256" key="1">
    <source>
        <dbReference type="ARBA" id="ARBA00009437"/>
    </source>
</evidence>
<feature type="domain" description="HTH lysR-type" evidence="6">
    <location>
        <begin position="1"/>
        <end position="57"/>
    </location>
</feature>
<evidence type="ECO:0000256" key="5">
    <source>
        <dbReference type="ARBA" id="ARBA00023163"/>
    </source>
</evidence>
<dbReference type="PROSITE" id="PS50931">
    <property type="entry name" value="HTH_LYSR"/>
    <property type="match status" value="1"/>
</dbReference>
<dbReference type="Pfam" id="PF00126">
    <property type="entry name" value="HTH_1"/>
    <property type="match status" value="1"/>
</dbReference>
<evidence type="ECO:0000313" key="8">
    <source>
        <dbReference type="Proteomes" id="UP000643525"/>
    </source>
</evidence>
<evidence type="ECO:0000256" key="3">
    <source>
        <dbReference type="ARBA" id="ARBA00023125"/>
    </source>
</evidence>
<organism evidence="7 8">
    <name type="scientific">Nesterenkonia lutea</name>
    <dbReference type="NCBI Taxonomy" id="272919"/>
    <lineage>
        <taxon>Bacteria</taxon>
        <taxon>Bacillati</taxon>
        <taxon>Actinomycetota</taxon>
        <taxon>Actinomycetes</taxon>
        <taxon>Micrococcales</taxon>
        <taxon>Micrococcaceae</taxon>
        <taxon>Nesterenkonia</taxon>
    </lineage>
</organism>
<dbReference type="Pfam" id="PF03466">
    <property type="entry name" value="LysR_substrate"/>
    <property type="match status" value="1"/>
</dbReference>
<gene>
    <name evidence="7" type="ORF">H4W27_002463</name>
</gene>
<keyword evidence="3" id="KW-0238">DNA-binding</keyword>
<keyword evidence="2" id="KW-0805">Transcription regulation</keyword>
<evidence type="ECO:0000313" key="7">
    <source>
        <dbReference type="EMBL" id="MBE1525345.1"/>
    </source>
</evidence>
<dbReference type="InterPro" id="IPR036390">
    <property type="entry name" value="WH_DNA-bd_sf"/>
</dbReference>
<accession>A0ABR9JHT6</accession>
<comment type="similarity">
    <text evidence="1">Belongs to the LysR transcriptional regulatory family.</text>
</comment>
<dbReference type="PANTHER" id="PTHR30579">
    <property type="entry name" value="TRANSCRIPTIONAL REGULATOR"/>
    <property type="match status" value="1"/>
</dbReference>
<dbReference type="InterPro" id="IPR050176">
    <property type="entry name" value="LTTR"/>
</dbReference>
<evidence type="ECO:0000256" key="4">
    <source>
        <dbReference type="ARBA" id="ARBA00023159"/>
    </source>
</evidence>
<proteinExistence type="inferred from homology"/>
<dbReference type="Proteomes" id="UP000643525">
    <property type="component" value="Unassembled WGS sequence"/>
</dbReference>
<name>A0ABR9JHT6_9MICC</name>
<dbReference type="InterPro" id="IPR005119">
    <property type="entry name" value="LysR_subst-bd"/>
</dbReference>
<dbReference type="Gene3D" id="3.40.190.290">
    <property type="match status" value="1"/>
</dbReference>
<dbReference type="InterPro" id="IPR036388">
    <property type="entry name" value="WH-like_DNA-bd_sf"/>
</dbReference>